<proteinExistence type="predicted"/>
<accession>A0A7C1GPW7</accession>
<comment type="caution">
    <text evidence="2">The sequence shown here is derived from an EMBL/GenBank/DDBJ whole genome shotgun (WGS) entry which is preliminary data.</text>
</comment>
<protein>
    <recommendedName>
        <fullName evidence="1">DUF5678 domain-containing protein</fullName>
    </recommendedName>
</protein>
<gene>
    <name evidence="2" type="ORF">ENN26_09405</name>
</gene>
<organism evidence="2">
    <name type="scientific">Thermofilum adornatum</name>
    <dbReference type="NCBI Taxonomy" id="1365176"/>
    <lineage>
        <taxon>Archaea</taxon>
        <taxon>Thermoproteota</taxon>
        <taxon>Thermoprotei</taxon>
        <taxon>Thermofilales</taxon>
        <taxon>Thermofilaceae</taxon>
        <taxon>Thermofilum</taxon>
    </lineage>
</organism>
<reference evidence="2" key="1">
    <citation type="journal article" date="2020" name="mSystems">
        <title>Genome- and Community-Level Interaction Insights into Carbon Utilization and Element Cycling Functions of Hydrothermarchaeota in Hydrothermal Sediment.</title>
        <authorList>
            <person name="Zhou Z."/>
            <person name="Liu Y."/>
            <person name="Xu W."/>
            <person name="Pan J."/>
            <person name="Luo Z.H."/>
            <person name="Li M."/>
        </authorList>
    </citation>
    <scope>NUCLEOTIDE SEQUENCE [LARGE SCALE GENOMIC DNA]</scope>
    <source>
        <strain evidence="2">SpSt-116</strain>
    </source>
</reference>
<dbReference type="AlphaFoldDB" id="A0A7C1GPW7"/>
<sequence>MSEIMVLFDEQDKNWSWFMEHYEELAERFDGEFVAIYQQRVVDHDKNLRSLMKRIRKKYPLSRVLVEFVSKEKLALIL</sequence>
<name>A0A7C1GPW7_9CREN</name>
<evidence type="ECO:0000259" key="1">
    <source>
        <dbReference type="Pfam" id="PF18929"/>
    </source>
</evidence>
<dbReference type="InterPro" id="IPR043734">
    <property type="entry name" value="DUF5678"/>
</dbReference>
<dbReference type="Pfam" id="PF18929">
    <property type="entry name" value="DUF5678"/>
    <property type="match status" value="1"/>
</dbReference>
<evidence type="ECO:0000313" key="2">
    <source>
        <dbReference type="EMBL" id="HDP15971.1"/>
    </source>
</evidence>
<feature type="domain" description="DUF5678" evidence="1">
    <location>
        <begin position="24"/>
        <end position="72"/>
    </location>
</feature>
<dbReference type="EMBL" id="DSAY01000177">
    <property type="protein sequence ID" value="HDP15971.1"/>
    <property type="molecule type" value="Genomic_DNA"/>
</dbReference>